<gene>
    <name evidence="2" type="ORF">MNBD_ALPHA01-99</name>
</gene>
<proteinExistence type="predicted"/>
<evidence type="ECO:0000313" key="2">
    <source>
        <dbReference type="EMBL" id="VAV91037.1"/>
    </source>
</evidence>
<protein>
    <recommendedName>
        <fullName evidence="3">Transmembrane protein</fullName>
    </recommendedName>
</protein>
<dbReference type="AlphaFoldDB" id="A0A3B0RGX9"/>
<keyword evidence="1" id="KW-0472">Membrane</keyword>
<evidence type="ECO:0000256" key="1">
    <source>
        <dbReference type="SAM" id="Phobius"/>
    </source>
</evidence>
<evidence type="ECO:0008006" key="3">
    <source>
        <dbReference type="Google" id="ProtNLM"/>
    </source>
</evidence>
<keyword evidence="1" id="KW-0812">Transmembrane</keyword>
<organism evidence="2">
    <name type="scientific">hydrothermal vent metagenome</name>
    <dbReference type="NCBI Taxonomy" id="652676"/>
    <lineage>
        <taxon>unclassified sequences</taxon>
        <taxon>metagenomes</taxon>
        <taxon>ecological metagenomes</taxon>
    </lineage>
</organism>
<reference evidence="2" key="1">
    <citation type="submission" date="2018-06" db="EMBL/GenBank/DDBJ databases">
        <authorList>
            <person name="Zhirakovskaya E."/>
        </authorList>
    </citation>
    <scope>NUCLEOTIDE SEQUENCE</scope>
</reference>
<dbReference type="Pfam" id="PF19622">
    <property type="entry name" value="DUF6127"/>
    <property type="match status" value="1"/>
</dbReference>
<accession>A0A3B0RGX9</accession>
<sequence length="111" mass="12396">MRIGSGLFQAVRQIKHDQAKDKHISDENIYLLIAQASEEGAARALAQLGLSDEGAGTDISELRALLDSWRDTKRTARQTVIRWIMRLFFSALLLGLAVKFKLVQLGQIFGQ</sequence>
<keyword evidence="1" id="KW-1133">Transmembrane helix</keyword>
<dbReference type="InterPro" id="IPR046130">
    <property type="entry name" value="DUF6127"/>
</dbReference>
<name>A0A3B0RGX9_9ZZZZ</name>
<feature type="transmembrane region" description="Helical" evidence="1">
    <location>
        <begin position="83"/>
        <end position="102"/>
    </location>
</feature>
<dbReference type="EMBL" id="UOEJ01000017">
    <property type="protein sequence ID" value="VAV91037.1"/>
    <property type="molecule type" value="Genomic_DNA"/>
</dbReference>